<feature type="compositionally biased region" description="Basic and acidic residues" evidence="1">
    <location>
        <begin position="1"/>
        <end position="19"/>
    </location>
</feature>
<dbReference type="EMBL" id="KQ247681">
    <property type="protein sequence ID" value="KNC72037.1"/>
    <property type="molecule type" value="Genomic_DNA"/>
</dbReference>
<sequence>MDSRFNTDKLESISKRLESAKQTATEEESDQEFVVDENKSASEDDSAGDISDDGKDNIETAYGSDSEYDNDGNVIEKEGGRMSSKRKADSDINGAVENGSEEEVDEKV</sequence>
<dbReference type="Proteomes" id="UP000054560">
    <property type="component" value="Unassembled WGS sequence"/>
</dbReference>
<dbReference type="GeneID" id="25915918"/>
<gene>
    <name evidence="2" type="ORF">SARC_15414</name>
</gene>
<protein>
    <submittedName>
        <fullName evidence="2">Uncharacterized protein</fullName>
    </submittedName>
</protein>
<proteinExistence type="predicted"/>
<accession>A0A0L0F5P2</accession>
<feature type="compositionally biased region" description="Acidic residues" evidence="1">
    <location>
        <begin position="25"/>
        <end position="35"/>
    </location>
</feature>
<evidence type="ECO:0000256" key="1">
    <source>
        <dbReference type="SAM" id="MobiDB-lite"/>
    </source>
</evidence>
<evidence type="ECO:0000313" key="2">
    <source>
        <dbReference type="EMBL" id="KNC72037.1"/>
    </source>
</evidence>
<feature type="compositionally biased region" description="Basic and acidic residues" evidence="1">
    <location>
        <begin position="74"/>
        <end position="90"/>
    </location>
</feature>
<keyword evidence="3" id="KW-1185">Reference proteome</keyword>
<organism evidence="2 3">
    <name type="scientific">Sphaeroforma arctica JP610</name>
    <dbReference type="NCBI Taxonomy" id="667725"/>
    <lineage>
        <taxon>Eukaryota</taxon>
        <taxon>Ichthyosporea</taxon>
        <taxon>Ichthyophonida</taxon>
        <taxon>Sphaeroforma</taxon>
    </lineage>
</organism>
<dbReference type="RefSeq" id="XP_014145939.1">
    <property type="nucleotide sequence ID" value="XM_014290464.1"/>
</dbReference>
<feature type="compositionally biased region" description="Acidic residues" evidence="1">
    <location>
        <begin position="99"/>
        <end position="108"/>
    </location>
</feature>
<evidence type="ECO:0000313" key="3">
    <source>
        <dbReference type="Proteomes" id="UP000054560"/>
    </source>
</evidence>
<reference evidence="2 3" key="1">
    <citation type="submission" date="2011-02" db="EMBL/GenBank/DDBJ databases">
        <title>The Genome Sequence of Sphaeroforma arctica JP610.</title>
        <authorList>
            <consortium name="The Broad Institute Genome Sequencing Platform"/>
            <person name="Russ C."/>
            <person name="Cuomo C."/>
            <person name="Young S.K."/>
            <person name="Zeng Q."/>
            <person name="Gargeya S."/>
            <person name="Alvarado L."/>
            <person name="Berlin A."/>
            <person name="Chapman S.B."/>
            <person name="Chen Z."/>
            <person name="Freedman E."/>
            <person name="Gellesch M."/>
            <person name="Goldberg J."/>
            <person name="Griggs A."/>
            <person name="Gujja S."/>
            <person name="Heilman E."/>
            <person name="Heiman D."/>
            <person name="Howarth C."/>
            <person name="Mehta T."/>
            <person name="Neiman D."/>
            <person name="Pearson M."/>
            <person name="Roberts A."/>
            <person name="Saif S."/>
            <person name="Shea T."/>
            <person name="Shenoy N."/>
            <person name="Sisk P."/>
            <person name="Stolte C."/>
            <person name="Sykes S."/>
            <person name="White J."/>
            <person name="Yandava C."/>
            <person name="Burger G."/>
            <person name="Gray M.W."/>
            <person name="Holland P.W.H."/>
            <person name="King N."/>
            <person name="Lang F.B.F."/>
            <person name="Roger A.J."/>
            <person name="Ruiz-Trillo I."/>
            <person name="Haas B."/>
            <person name="Nusbaum C."/>
            <person name="Birren B."/>
        </authorList>
    </citation>
    <scope>NUCLEOTIDE SEQUENCE [LARGE SCALE GENOMIC DNA]</scope>
    <source>
        <strain evidence="2 3">JP610</strain>
    </source>
</reference>
<dbReference type="AlphaFoldDB" id="A0A0L0F5P2"/>
<feature type="region of interest" description="Disordered" evidence="1">
    <location>
        <begin position="1"/>
        <end position="108"/>
    </location>
</feature>
<feature type="non-terminal residue" evidence="2">
    <location>
        <position position="108"/>
    </location>
</feature>
<name>A0A0L0F5P2_9EUKA</name>